<sequence length="104" mass="9803">MGGASAASERCAVGAASPAGAETGSGLVGTATGSGAPAGFETFAATPGDAAGVDEDEDEDAVVDEDVDEPVDVAVAEPVVTVRSRGRPPAGAGEVGSAAFVLVA</sequence>
<proteinExistence type="predicted"/>
<evidence type="ECO:0000256" key="1">
    <source>
        <dbReference type="SAM" id="MobiDB-lite"/>
    </source>
</evidence>
<feature type="region of interest" description="Disordered" evidence="1">
    <location>
        <begin position="1"/>
        <end position="64"/>
    </location>
</feature>
<name>A0A0L8K703_STRVR</name>
<evidence type="ECO:0000313" key="3">
    <source>
        <dbReference type="Proteomes" id="UP000037023"/>
    </source>
</evidence>
<dbReference type="AlphaFoldDB" id="A0A0L8K703"/>
<gene>
    <name evidence="2" type="ORF">ADK34_22260</name>
</gene>
<accession>A0A0L8K703</accession>
<evidence type="ECO:0000313" key="2">
    <source>
        <dbReference type="EMBL" id="KOG21701.1"/>
    </source>
</evidence>
<protein>
    <submittedName>
        <fullName evidence="2">Uncharacterized protein</fullName>
    </submittedName>
</protein>
<dbReference type="EMBL" id="LGUP01000255">
    <property type="protein sequence ID" value="KOG21701.1"/>
    <property type="molecule type" value="Genomic_DNA"/>
</dbReference>
<feature type="non-terminal residue" evidence="2">
    <location>
        <position position="104"/>
    </location>
</feature>
<reference evidence="2 3" key="1">
    <citation type="submission" date="2015-06" db="EMBL/GenBank/DDBJ databases">
        <authorList>
            <person name="Hoefler B.C."/>
            <person name="Straight P.D."/>
        </authorList>
    </citation>
    <scope>NUCLEOTIDE SEQUENCE [LARGE SCALE GENOMIC DNA]</scope>
    <source>
        <strain evidence="2 3">NRRL 3427</strain>
    </source>
</reference>
<dbReference type="Proteomes" id="UP000037023">
    <property type="component" value="Unassembled WGS sequence"/>
</dbReference>
<organism evidence="2 3">
    <name type="scientific">Streptomyces viridochromogenes</name>
    <dbReference type="NCBI Taxonomy" id="1938"/>
    <lineage>
        <taxon>Bacteria</taxon>
        <taxon>Bacillati</taxon>
        <taxon>Actinomycetota</taxon>
        <taxon>Actinomycetes</taxon>
        <taxon>Kitasatosporales</taxon>
        <taxon>Streptomycetaceae</taxon>
        <taxon>Streptomyces</taxon>
    </lineage>
</organism>
<feature type="compositionally biased region" description="Acidic residues" evidence="1">
    <location>
        <begin position="52"/>
        <end position="64"/>
    </location>
</feature>
<comment type="caution">
    <text evidence="2">The sequence shown here is derived from an EMBL/GenBank/DDBJ whole genome shotgun (WGS) entry which is preliminary data.</text>
</comment>